<dbReference type="InterPro" id="IPR002925">
    <property type="entry name" value="Dienelactn_hydro"/>
</dbReference>
<feature type="signal peptide" evidence="1">
    <location>
        <begin position="1"/>
        <end position="19"/>
    </location>
</feature>
<protein>
    <submittedName>
        <fullName evidence="3">Dienelactone hydrolase</fullName>
    </submittedName>
</protein>
<evidence type="ECO:0000313" key="3">
    <source>
        <dbReference type="EMBL" id="SDB53723.1"/>
    </source>
</evidence>
<feature type="domain" description="Dienelactone hydrolase" evidence="2">
    <location>
        <begin position="44"/>
        <end position="257"/>
    </location>
</feature>
<dbReference type="GO" id="GO:0016787">
    <property type="term" value="F:hydrolase activity"/>
    <property type="evidence" value="ECO:0007669"/>
    <property type="project" value="UniProtKB-KW"/>
</dbReference>
<sequence length="259" mass="28654">MKIFVWTFLLFFLALPAHAEVVAKTVEYTIDGEQFEGVIIYTEAADALKPGILMVPNWMGPTEQSREKAARVAGDSYVVFMIDMYGTDIRPQDTGQARTAAARIREDRSLMRLRVNAALEVFKEQGDVVPLDTSRIAAIGFCFGGEVALELARSGTELSGVVSFHGTLGTADPADAQNIRTKILALHGADDPLVPDDQVQEFINEMREADVDWQMIHYGGAVHSFTDPYAQMPGTAEYHPVVARRAFAAMETFFKEIFQ</sequence>
<dbReference type="PANTHER" id="PTHR22946">
    <property type="entry name" value="DIENELACTONE HYDROLASE DOMAIN-CONTAINING PROTEIN-RELATED"/>
    <property type="match status" value="1"/>
</dbReference>
<keyword evidence="3" id="KW-0378">Hydrolase</keyword>
<dbReference type="Proteomes" id="UP000198771">
    <property type="component" value="Unassembled WGS sequence"/>
</dbReference>
<dbReference type="InterPro" id="IPR029058">
    <property type="entry name" value="AB_hydrolase_fold"/>
</dbReference>
<name>A0A1G6E8I9_9BACT</name>
<organism evidence="3 4">
    <name type="scientific">Desulfonatronum thiosulfatophilum</name>
    <dbReference type="NCBI Taxonomy" id="617002"/>
    <lineage>
        <taxon>Bacteria</taxon>
        <taxon>Pseudomonadati</taxon>
        <taxon>Thermodesulfobacteriota</taxon>
        <taxon>Desulfovibrionia</taxon>
        <taxon>Desulfovibrionales</taxon>
        <taxon>Desulfonatronaceae</taxon>
        <taxon>Desulfonatronum</taxon>
    </lineage>
</organism>
<dbReference type="SUPFAM" id="SSF53474">
    <property type="entry name" value="alpha/beta-Hydrolases"/>
    <property type="match status" value="1"/>
</dbReference>
<keyword evidence="4" id="KW-1185">Reference proteome</keyword>
<dbReference type="AlphaFoldDB" id="A0A1G6E8I9"/>
<accession>A0A1G6E8I9</accession>
<feature type="chain" id="PRO_5011466109" evidence="1">
    <location>
        <begin position="20"/>
        <end position="259"/>
    </location>
</feature>
<reference evidence="3 4" key="1">
    <citation type="submission" date="2016-10" db="EMBL/GenBank/DDBJ databases">
        <authorList>
            <person name="de Groot N.N."/>
        </authorList>
    </citation>
    <scope>NUCLEOTIDE SEQUENCE [LARGE SCALE GENOMIC DNA]</scope>
    <source>
        <strain evidence="3 4">ASO4-2</strain>
    </source>
</reference>
<dbReference type="EMBL" id="FMXO01000016">
    <property type="protein sequence ID" value="SDB53723.1"/>
    <property type="molecule type" value="Genomic_DNA"/>
</dbReference>
<dbReference type="OrthoDB" id="9787933at2"/>
<dbReference type="Gene3D" id="3.40.50.1820">
    <property type="entry name" value="alpha/beta hydrolase"/>
    <property type="match status" value="1"/>
</dbReference>
<dbReference type="Pfam" id="PF01738">
    <property type="entry name" value="DLH"/>
    <property type="match status" value="1"/>
</dbReference>
<dbReference type="RefSeq" id="WP_092122774.1">
    <property type="nucleotide sequence ID" value="NZ_FMXO01000016.1"/>
</dbReference>
<dbReference type="InterPro" id="IPR050261">
    <property type="entry name" value="FrsA_esterase"/>
</dbReference>
<evidence type="ECO:0000256" key="1">
    <source>
        <dbReference type="SAM" id="SignalP"/>
    </source>
</evidence>
<dbReference type="PANTHER" id="PTHR22946:SF4">
    <property type="entry name" value="ESTERASE FRSA"/>
    <property type="match status" value="1"/>
</dbReference>
<keyword evidence="1" id="KW-0732">Signal</keyword>
<proteinExistence type="predicted"/>
<evidence type="ECO:0000313" key="4">
    <source>
        <dbReference type="Proteomes" id="UP000198771"/>
    </source>
</evidence>
<dbReference type="STRING" id="617002.SAMN05660653_02670"/>
<gene>
    <name evidence="3" type="ORF">SAMN05660653_02670</name>
</gene>
<evidence type="ECO:0000259" key="2">
    <source>
        <dbReference type="Pfam" id="PF01738"/>
    </source>
</evidence>